<dbReference type="EMBL" id="CAJNAP010000023">
    <property type="protein sequence ID" value="CAE6508701.1"/>
    <property type="molecule type" value="Genomic_DNA"/>
</dbReference>
<evidence type="ECO:0000313" key="1">
    <source>
        <dbReference type="EMBL" id="CAE6508701.1"/>
    </source>
</evidence>
<accession>A0A8H8Z0I0</accession>
<sequence length="63" mass="6828">MIGGGERDRTDDPLLAKQVLSQLSYTPYLVGLGGLEPPTPRLSSVCSNQLSYRPTKDLLLAQP</sequence>
<evidence type="ECO:0000313" key="2">
    <source>
        <dbReference type="Proteomes" id="UP000601736"/>
    </source>
</evidence>
<proteinExistence type="predicted"/>
<gene>
    <name evidence="1" type="ORF">NMYAN_30058</name>
</gene>
<name>A0A8H8Z0I0_9PROT</name>
<dbReference type="AntiFam" id="ANF00014">
    <property type="entry name" value="tRNA translation"/>
</dbReference>
<comment type="caution">
    <text evidence="1">The sequence shown here is derived from an EMBL/GenBank/DDBJ whole genome shotgun (WGS) entry which is preliminary data.</text>
</comment>
<organism evidence="1 2">
    <name type="scientific">Nitrosomonas nitrosa</name>
    <dbReference type="NCBI Taxonomy" id="52442"/>
    <lineage>
        <taxon>Bacteria</taxon>
        <taxon>Pseudomonadati</taxon>
        <taxon>Pseudomonadota</taxon>
        <taxon>Betaproteobacteria</taxon>
        <taxon>Nitrosomonadales</taxon>
        <taxon>Nitrosomonadaceae</taxon>
        <taxon>Nitrosomonas</taxon>
    </lineage>
</organism>
<dbReference type="AntiFam" id="ANF00012">
    <property type="entry name" value="tRNA translation"/>
</dbReference>
<reference evidence="1" key="1">
    <citation type="submission" date="2021-02" db="EMBL/GenBank/DDBJ databases">
        <authorList>
            <person name="Han P."/>
        </authorList>
    </citation>
    <scope>NUCLEOTIDE SEQUENCE</scope>
    <source>
        <strain evidence="1">Nitrosomonas nitrosa 18-3D</strain>
    </source>
</reference>
<dbReference type="AlphaFoldDB" id="A0A8H8Z0I0"/>
<protein>
    <submittedName>
        <fullName evidence="1">Uncharacterized protein</fullName>
    </submittedName>
</protein>
<dbReference type="Proteomes" id="UP000601736">
    <property type="component" value="Unassembled WGS sequence"/>
</dbReference>